<evidence type="ECO:0000313" key="1">
    <source>
        <dbReference type="EMBL" id="QTE03709.1"/>
    </source>
</evidence>
<dbReference type="EMBL" id="MW046345">
    <property type="protein sequence ID" value="QTE03709.1"/>
    <property type="molecule type" value="Genomic_DNA"/>
</dbReference>
<reference evidence="1" key="1">
    <citation type="submission" date="2020-09" db="EMBL/GenBank/DDBJ databases">
        <title>Parvovirus dark matter in the feces of wild birds.</title>
        <authorList>
            <person name="Dai Z."/>
            <person name="Yang S."/>
            <person name="Zhang W."/>
        </authorList>
    </citation>
    <scope>NUCLEOTIDE SEQUENCE</scope>
    <source>
        <strain evidence="1">Coa197par01</strain>
    </source>
</reference>
<organism evidence="1">
    <name type="scientific">Periparus ater ambidensovirus</name>
    <dbReference type="NCBI Taxonomy" id="2794455"/>
    <lineage>
        <taxon>Viruses</taxon>
        <taxon>Monodnaviria</taxon>
        <taxon>Shotokuvirae</taxon>
        <taxon>Cossaviricota</taxon>
        <taxon>Quintoviricetes</taxon>
        <taxon>Piccovirales</taxon>
        <taxon>Parvoviridae</taxon>
        <taxon>Densovirinae</taxon>
        <taxon>Ambidensovirus</taxon>
    </lineage>
</organism>
<name>A0A8A4XDG8_9VIRU</name>
<accession>A0A8A4XDG8</accession>
<protein>
    <submittedName>
        <fullName evidence="1">Uncharacterized protein</fullName>
    </submittedName>
</protein>
<sequence length="261" mass="31249">MSDFAEEIESIIEVIMIYQPLSLFDSCKRKVINKYKSDICVLENVLPTSVYQEIVSDFLKCDEILELTDDEQNEFYDIIQDTDLFKPDHLTEGSLKLRLSIQLFHPYYYNFYHEFDFIDEICHINYSYYHIKKIGEGEKDICERCFLINYNPNLLYSWNIWDSNNMIIVKIIRHEKVNGENVYSEIIHDFKNNWCDKCKIEPLFIINNTDNCNSAFHNNGNYYIDENDERVYYSSDDTDMEMECEIVVGNRNDELYNMIQN</sequence>
<proteinExistence type="predicted"/>